<dbReference type="InterPro" id="IPR049900">
    <property type="entry name" value="PKS_mFAS_DH"/>
</dbReference>
<dbReference type="InterPro" id="IPR020806">
    <property type="entry name" value="PKS_PP-bd"/>
</dbReference>
<dbReference type="SMART" id="SM00823">
    <property type="entry name" value="PKS_PP"/>
    <property type="match status" value="1"/>
</dbReference>
<feature type="region of interest" description="C-terminal hotdog fold" evidence="5">
    <location>
        <begin position="75"/>
        <end position="213"/>
    </location>
</feature>
<feature type="region of interest" description="Disordered" evidence="6">
    <location>
        <begin position="735"/>
        <end position="763"/>
    </location>
</feature>
<feature type="domain" description="PKS/mFAS DH" evidence="8">
    <location>
        <begin position="1"/>
        <end position="213"/>
    </location>
</feature>
<dbReference type="SMART" id="SM00822">
    <property type="entry name" value="PKS_KR"/>
    <property type="match status" value="1"/>
</dbReference>
<dbReference type="InterPro" id="IPR042104">
    <property type="entry name" value="PKS_dehydratase_sf"/>
</dbReference>
<dbReference type="InterPro" id="IPR020807">
    <property type="entry name" value="PKS_DH"/>
</dbReference>
<dbReference type="PROSITE" id="PS52019">
    <property type="entry name" value="PKS_MFAS_DH"/>
    <property type="match status" value="1"/>
</dbReference>
<dbReference type="PROSITE" id="PS00012">
    <property type="entry name" value="PHOSPHOPANTETHEINE"/>
    <property type="match status" value="1"/>
</dbReference>
<keyword evidence="1" id="KW-0596">Phosphopantetheine</keyword>
<evidence type="ECO:0000256" key="6">
    <source>
        <dbReference type="SAM" id="MobiDB-lite"/>
    </source>
</evidence>
<dbReference type="Pfam" id="PF00550">
    <property type="entry name" value="PP-binding"/>
    <property type="match status" value="1"/>
</dbReference>
<protein>
    <recommendedName>
        <fullName evidence="11">Carrier domain-containing protein</fullName>
    </recommendedName>
</protein>
<dbReference type="Proteomes" id="UP001499863">
    <property type="component" value="Unassembled WGS sequence"/>
</dbReference>
<evidence type="ECO:0000256" key="3">
    <source>
        <dbReference type="ARBA" id="ARBA00022679"/>
    </source>
</evidence>
<dbReference type="InterPro" id="IPR049551">
    <property type="entry name" value="PKS_DH_C"/>
</dbReference>
<dbReference type="Gene3D" id="1.10.1200.10">
    <property type="entry name" value="ACP-like"/>
    <property type="match status" value="1"/>
</dbReference>
<keyword evidence="4" id="KW-0511">Multifunctional enzyme</keyword>
<dbReference type="SUPFAM" id="SSF47336">
    <property type="entry name" value="ACP-like"/>
    <property type="match status" value="1"/>
</dbReference>
<dbReference type="Pfam" id="PF08659">
    <property type="entry name" value="KR"/>
    <property type="match status" value="1"/>
</dbReference>
<comment type="caution">
    <text evidence="5">Lacks conserved residue(s) required for the propagation of feature annotation.</text>
</comment>
<keyword evidence="2" id="KW-0597">Phosphoprotein</keyword>
<dbReference type="SMART" id="SM01294">
    <property type="entry name" value="PKS_PP_betabranch"/>
    <property type="match status" value="1"/>
</dbReference>
<dbReference type="InterPro" id="IPR050091">
    <property type="entry name" value="PKS_NRPS_Biosynth_Enz"/>
</dbReference>
<dbReference type="InterPro" id="IPR036291">
    <property type="entry name" value="NAD(P)-bd_dom_sf"/>
</dbReference>
<dbReference type="InterPro" id="IPR006162">
    <property type="entry name" value="Ppantetheine_attach_site"/>
</dbReference>
<sequence>MIEAPLLVPGRGALHLHLRVDTPEDDAPDSRRPFALYSRPEDADGGAWTRHATGFLGGEQGPDSAAPGPWPPAGAEAVALDGFYERLAERGFGYGPAFQGLRAVWRLDGEVHAEVALPAGRAAEDFGIHPVLLDAALQATNFLSIAEPEPGHVLLPFAWNDVALFAARPTALRVHARQTGPHAFSLVLTDPAGGPVASVGSLALRQVPVDRLTGLGGAGADHLYQVGWTPLALPADAASVTPAVLDLTTGPAGGPEGARALLGRVSEFLHQGLADPARSGEPLVVATGLPDADPAVNAVWGLVRSVQQEQPGRVVLLGGEGVGFPAAAVAPSVVGGLLATGESQALWQDGGVTVPRLARAGVAAKGGGVLDPAGTVLVTGGTGTLGGLVARRLVESHGVRHLLLVSRRGPQAPGAAELVAQLVALGASVEVVAADVSERSVVDGLVRGVPVGRPLTGVVHTAGALADGVFEAQSVERLDEVFAPKADAAWHLHEATKGLPLAAFVLFSSGAGVFGNAGQSLYGAANAFLDGLARWRADQGLPAVSLAWGLWAEASGLTGHLGEGDRARLARGGLKALATEEALALFDAALGSPEALLVPTRLDRDALRAQAAAGELNPLLRGLVRAPRRTAATGAPADDAAGFSARLAGLPEREQHRELLDLVRSAAAAVLGHPSKNAVAAAQAFKETGFDSLGAVQLRNRLARATGVRLPATLVFDHPTPLALARHLRSELLPEPAAGSAAADATALGGPAPDTRPAPVDGPAIADLDIDGLVARALRGRG</sequence>
<dbReference type="SMART" id="SM00826">
    <property type="entry name" value="PKS_DH"/>
    <property type="match status" value="1"/>
</dbReference>
<evidence type="ECO:0000256" key="2">
    <source>
        <dbReference type="ARBA" id="ARBA00022553"/>
    </source>
</evidence>
<dbReference type="PANTHER" id="PTHR43775">
    <property type="entry name" value="FATTY ACID SYNTHASE"/>
    <property type="match status" value="1"/>
</dbReference>
<dbReference type="InterPro" id="IPR009081">
    <property type="entry name" value="PP-bd_ACP"/>
</dbReference>
<dbReference type="Gene3D" id="3.40.50.720">
    <property type="entry name" value="NAD(P)-binding Rossmann-like Domain"/>
    <property type="match status" value="1"/>
</dbReference>
<dbReference type="CDD" id="cd08956">
    <property type="entry name" value="KR_3_FAS_SDR_x"/>
    <property type="match status" value="1"/>
</dbReference>
<dbReference type="InterPro" id="IPR036736">
    <property type="entry name" value="ACP-like_sf"/>
</dbReference>
<name>A0ABP4J0K9_9ACTN</name>
<evidence type="ECO:0000313" key="10">
    <source>
        <dbReference type="Proteomes" id="UP001499863"/>
    </source>
</evidence>
<evidence type="ECO:0000313" key="9">
    <source>
        <dbReference type="EMBL" id="GAA1404247.1"/>
    </source>
</evidence>
<feature type="domain" description="Carrier" evidence="7">
    <location>
        <begin position="657"/>
        <end position="732"/>
    </location>
</feature>
<comment type="caution">
    <text evidence="9">The sequence shown here is derived from an EMBL/GenBank/DDBJ whole genome shotgun (WGS) entry which is preliminary data.</text>
</comment>
<evidence type="ECO:0000256" key="1">
    <source>
        <dbReference type="ARBA" id="ARBA00022450"/>
    </source>
</evidence>
<keyword evidence="3" id="KW-0808">Transferase</keyword>
<dbReference type="Pfam" id="PF14765">
    <property type="entry name" value="PS-DH"/>
    <property type="match status" value="1"/>
</dbReference>
<evidence type="ECO:0008006" key="11">
    <source>
        <dbReference type="Google" id="ProtNLM"/>
    </source>
</evidence>
<proteinExistence type="predicted"/>
<organism evidence="9 10">
    <name type="scientific">Kitasatospora putterlickiae</name>
    <dbReference type="NCBI Taxonomy" id="221725"/>
    <lineage>
        <taxon>Bacteria</taxon>
        <taxon>Bacillati</taxon>
        <taxon>Actinomycetota</taxon>
        <taxon>Actinomycetes</taxon>
        <taxon>Kitasatosporales</taxon>
        <taxon>Streptomycetaceae</taxon>
        <taxon>Kitasatospora</taxon>
    </lineage>
</organism>
<dbReference type="EMBL" id="BAAAKJ010000273">
    <property type="protein sequence ID" value="GAA1404247.1"/>
    <property type="molecule type" value="Genomic_DNA"/>
</dbReference>
<dbReference type="SUPFAM" id="SSF51735">
    <property type="entry name" value="NAD(P)-binding Rossmann-fold domains"/>
    <property type="match status" value="2"/>
</dbReference>
<keyword evidence="10" id="KW-1185">Reference proteome</keyword>
<feature type="compositionally biased region" description="Low complexity" evidence="6">
    <location>
        <begin position="735"/>
        <end position="753"/>
    </location>
</feature>
<dbReference type="PANTHER" id="PTHR43775:SF51">
    <property type="entry name" value="INACTIVE PHENOLPHTHIOCEROL SYNTHESIS POLYKETIDE SYNTHASE TYPE I PKS1-RELATED"/>
    <property type="match status" value="1"/>
</dbReference>
<dbReference type="InterPro" id="IPR057326">
    <property type="entry name" value="KR_dom"/>
</dbReference>
<feature type="region of interest" description="N-terminal hotdog fold" evidence="5">
    <location>
        <begin position="1"/>
        <end position="63"/>
    </location>
</feature>
<accession>A0ABP4J0K9</accession>
<reference evidence="10" key="1">
    <citation type="journal article" date="2019" name="Int. J. Syst. Evol. Microbiol.">
        <title>The Global Catalogue of Microorganisms (GCM) 10K type strain sequencing project: providing services to taxonomists for standard genome sequencing and annotation.</title>
        <authorList>
            <consortium name="The Broad Institute Genomics Platform"/>
            <consortium name="The Broad Institute Genome Sequencing Center for Infectious Disease"/>
            <person name="Wu L."/>
            <person name="Ma J."/>
        </authorList>
    </citation>
    <scope>NUCLEOTIDE SEQUENCE [LARGE SCALE GENOMIC DNA]</scope>
    <source>
        <strain evidence="10">JCM 12393</strain>
    </source>
</reference>
<evidence type="ECO:0000259" key="7">
    <source>
        <dbReference type="PROSITE" id="PS50075"/>
    </source>
</evidence>
<dbReference type="Gene3D" id="3.10.129.110">
    <property type="entry name" value="Polyketide synthase dehydratase"/>
    <property type="match status" value="1"/>
</dbReference>
<evidence type="ECO:0000259" key="8">
    <source>
        <dbReference type="PROSITE" id="PS52019"/>
    </source>
</evidence>
<dbReference type="InterPro" id="IPR013968">
    <property type="entry name" value="PKS_KR"/>
</dbReference>
<evidence type="ECO:0000256" key="5">
    <source>
        <dbReference type="PROSITE-ProRule" id="PRU01363"/>
    </source>
</evidence>
<gene>
    <name evidence="9" type="ORF">GCM10009639_49990</name>
</gene>
<evidence type="ECO:0000256" key="4">
    <source>
        <dbReference type="ARBA" id="ARBA00023268"/>
    </source>
</evidence>
<dbReference type="PROSITE" id="PS50075">
    <property type="entry name" value="CARRIER"/>
    <property type="match status" value="1"/>
</dbReference>